<gene>
    <name evidence="9" type="ORF">g.50360</name>
</gene>
<dbReference type="GO" id="GO:0016192">
    <property type="term" value="P:vesicle-mediated transport"/>
    <property type="evidence" value="ECO:0007669"/>
    <property type="project" value="InterPro"/>
</dbReference>
<comment type="subcellular location">
    <subcellularLocation>
        <location evidence="1">Endomembrane system</location>
    </subcellularLocation>
    <subcellularLocation>
        <location evidence="2">Golgi apparatus</location>
    </subcellularLocation>
</comment>
<dbReference type="InterPro" id="IPR008153">
    <property type="entry name" value="GAE_dom"/>
</dbReference>
<dbReference type="SMART" id="SM00809">
    <property type="entry name" value="Alpha_adaptinC2"/>
    <property type="match status" value="1"/>
</dbReference>
<dbReference type="AlphaFoldDB" id="A0A1B6I1C3"/>
<name>A0A1B6I1C3_9HEMI</name>
<evidence type="ECO:0000256" key="7">
    <source>
        <dbReference type="SAM" id="MobiDB-lite"/>
    </source>
</evidence>
<dbReference type="EMBL" id="GECU01026990">
    <property type="protein sequence ID" value="JAS80716.1"/>
    <property type="molecule type" value="Transcribed_RNA"/>
</dbReference>
<evidence type="ECO:0000313" key="9">
    <source>
        <dbReference type="EMBL" id="JAS80716.1"/>
    </source>
</evidence>
<dbReference type="GO" id="GO:0005794">
    <property type="term" value="C:Golgi apparatus"/>
    <property type="evidence" value="ECO:0007669"/>
    <property type="project" value="UniProtKB-SubCell"/>
</dbReference>
<evidence type="ECO:0000256" key="5">
    <source>
        <dbReference type="ARBA" id="ARBA00023034"/>
    </source>
</evidence>
<feature type="region of interest" description="Disordered" evidence="7">
    <location>
        <begin position="29"/>
        <end position="60"/>
    </location>
</feature>
<dbReference type="InterPro" id="IPR050840">
    <property type="entry name" value="Adaptor_Complx_Large_Subunit"/>
</dbReference>
<keyword evidence="3" id="KW-0813">Transport</keyword>
<dbReference type="InterPro" id="IPR008152">
    <property type="entry name" value="Clathrin_a/b/g-adaptin_app_Ig"/>
</dbReference>
<keyword evidence="4" id="KW-0653">Protein transport</keyword>
<dbReference type="GO" id="GO:0006886">
    <property type="term" value="P:intracellular protein transport"/>
    <property type="evidence" value="ECO:0007669"/>
    <property type="project" value="InterPro"/>
</dbReference>
<keyword evidence="5" id="KW-0333">Golgi apparatus</keyword>
<dbReference type="PANTHER" id="PTHR22780">
    <property type="entry name" value="ADAPTIN, ALPHA/GAMMA/EPSILON"/>
    <property type="match status" value="1"/>
</dbReference>
<dbReference type="Pfam" id="PF02883">
    <property type="entry name" value="Alpha_adaptinC2"/>
    <property type="match status" value="1"/>
</dbReference>
<feature type="domain" description="GAE" evidence="8">
    <location>
        <begin position="138"/>
        <end position="251"/>
    </location>
</feature>
<evidence type="ECO:0000256" key="3">
    <source>
        <dbReference type="ARBA" id="ARBA00022448"/>
    </source>
</evidence>
<evidence type="ECO:0000256" key="6">
    <source>
        <dbReference type="ARBA" id="ARBA00023136"/>
    </source>
</evidence>
<evidence type="ECO:0000259" key="8">
    <source>
        <dbReference type="PROSITE" id="PS50180"/>
    </source>
</evidence>
<dbReference type="InterPro" id="IPR013041">
    <property type="entry name" value="Clathrin_app_Ig-like_sf"/>
</dbReference>
<protein>
    <recommendedName>
        <fullName evidence="8">GAE domain-containing protein</fullName>
    </recommendedName>
</protein>
<evidence type="ECO:0000256" key="2">
    <source>
        <dbReference type="ARBA" id="ARBA00004555"/>
    </source>
</evidence>
<evidence type="ECO:0000256" key="1">
    <source>
        <dbReference type="ARBA" id="ARBA00004308"/>
    </source>
</evidence>
<dbReference type="PROSITE" id="PS50180">
    <property type="entry name" value="GAE"/>
    <property type="match status" value="1"/>
</dbReference>
<dbReference type="SUPFAM" id="SSF49348">
    <property type="entry name" value="Clathrin adaptor appendage domain"/>
    <property type="match status" value="1"/>
</dbReference>
<dbReference type="Gene3D" id="2.60.40.1230">
    <property type="match status" value="1"/>
</dbReference>
<accession>A0A1B6I1C3</accession>
<keyword evidence="6" id="KW-0472">Membrane</keyword>
<sequence length="256" mass="28105">MELQQRGVEFTQLFGKYNHLRRPLLERMPAMEVSRTHTSETNGEMEGEVLPDTTQPPDTQAQDSNALLVLLGGDTGEGDIVRPVETSKSTDNQDLLDLLGGLDIGTTIPSTNSNTNGLPNNNNNNILLDSTLLDTTPSTVSELVAYEKNGLRLLFTLERLGETPSTTVIQVAANNYAQSPFTEFLFQAAVPKTFQLQMQPPSGTVISPGGQITQTIKVINPNRTMLKMRIRISYTCDGTPVQDQADVNNFPPESWQ</sequence>
<reference evidence="9" key="1">
    <citation type="submission" date="2015-11" db="EMBL/GenBank/DDBJ databases">
        <title>De novo transcriptome assembly of four potential Pierce s Disease insect vectors from Arizona vineyards.</title>
        <authorList>
            <person name="Tassone E.E."/>
        </authorList>
    </citation>
    <scope>NUCLEOTIDE SEQUENCE</scope>
</reference>
<evidence type="ECO:0000256" key="4">
    <source>
        <dbReference type="ARBA" id="ARBA00022927"/>
    </source>
</evidence>
<proteinExistence type="predicted"/>
<organism evidence="9">
    <name type="scientific">Homalodisca liturata</name>
    <dbReference type="NCBI Taxonomy" id="320908"/>
    <lineage>
        <taxon>Eukaryota</taxon>
        <taxon>Metazoa</taxon>
        <taxon>Ecdysozoa</taxon>
        <taxon>Arthropoda</taxon>
        <taxon>Hexapoda</taxon>
        <taxon>Insecta</taxon>
        <taxon>Pterygota</taxon>
        <taxon>Neoptera</taxon>
        <taxon>Paraneoptera</taxon>
        <taxon>Hemiptera</taxon>
        <taxon>Auchenorrhyncha</taxon>
        <taxon>Membracoidea</taxon>
        <taxon>Cicadellidae</taxon>
        <taxon>Cicadellinae</taxon>
        <taxon>Proconiini</taxon>
        <taxon>Homalodisca</taxon>
    </lineage>
</organism>